<dbReference type="GO" id="GO:0000978">
    <property type="term" value="F:RNA polymerase II cis-regulatory region sequence-specific DNA binding"/>
    <property type="evidence" value="ECO:0007669"/>
    <property type="project" value="TreeGrafter"/>
</dbReference>
<reference evidence="14" key="1">
    <citation type="submission" date="2013-03" db="EMBL/GenBank/DDBJ databases">
        <authorList>
            <person name="Aslett M."/>
        </authorList>
    </citation>
    <scope>NUCLEOTIDE SEQUENCE [LARGE SCALE GENOMIC DNA]</scope>
    <source>
        <strain evidence="14">ISE/inbred ISE</strain>
    </source>
</reference>
<dbReference type="InterPro" id="IPR050234">
    <property type="entry name" value="Nuclear_hormone_rcpt_NR1"/>
</dbReference>
<dbReference type="SUPFAM" id="SSF57716">
    <property type="entry name" value="Glucocorticoid receptor-like (DNA-binding domain)"/>
    <property type="match status" value="1"/>
</dbReference>
<dbReference type="AlphaFoldDB" id="W6N952"/>
<dbReference type="SMART" id="SM00430">
    <property type="entry name" value="HOLI"/>
    <property type="match status" value="1"/>
</dbReference>
<evidence type="ECO:0000256" key="6">
    <source>
        <dbReference type="ARBA" id="ARBA00023125"/>
    </source>
</evidence>
<keyword evidence="5 10" id="KW-0805">Transcription regulation</keyword>
<dbReference type="SUPFAM" id="SSF48508">
    <property type="entry name" value="Nuclear receptor ligand-binding domain"/>
    <property type="match status" value="1"/>
</dbReference>
<dbReference type="InterPro" id="IPR000536">
    <property type="entry name" value="Nucl_hrmn_rcpt_lig-bd"/>
</dbReference>
<keyword evidence="4 10" id="KW-0862">Zinc</keyword>
<dbReference type="Gene3D" id="1.10.565.10">
    <property type="entry name" value="Retinoid X Receptor"/>
    <property type="match status" value="1"/>
</dbReference>
<dbReference type="PANTHER" id="PTHR24082:SF283">
    <property type="entry name" value="NUCLEAR HORMONE RECEPTOR HR96"/>
    <property type="match status" value="1"/>
</dbReference>
<evidence type="ECO:0000256" key="10">
    <source>
        <dbReference type="RuleBase" id="RU004334"/>
    </source>
</evidence>
<keyword evidence="8 10" id="KW-0675">Receptor</keyword>
<dbReference type="GO" id="GO:0004879">
    <property type="term" value="F:nuclear receptor activity"/>
    <property type="evidence" value="ECO:0007669"/>
    <property type="project" value="TreeGrafter"/>
</dbReference>
<evidence type="ECO:0000256" key="11">
    <source>
        <dbReference type="SAM" id="MobiDB-lite"/>
    </source>
</evidence>
<dbReference type="InterPro" id="IPR035500">
    <property type="entry name" value="NHR-like_dom_sf"/>
</dbReference>
<comment type="caution">
    <text evidence="14">The sequence shown here is derived from an EMBL/GenBank/DDBJ whole genome shotgun (WGS) entry which is preliminary data.</text>
</comment>
<dbReference type="PANTHER" id="PTHR24082">
    <property type="entry name" value="NUCLEAR HORMONE RECEPTOR"/>
    <property type="match status" value="1"/>
</dbReference>
<dbReference type="PROSITE" id="PS51843">
    <property type="entry name" value="NR_LBD"/>
    <property type="match status" value="1"/>
</dbReference>
<evidence type="ECO:0000256" key="1">
    <source>
        <dbReference type="ARBA" id="ARBA00005993"/>
    </source>
</evidence>
<evidence type="ECO:0000256" key="9">
    <source>
        <dbReference type="ARBA" id="ARBA00023242"/>
    </source>
</evidence>
<dbReference type="GO" id="GO:0008270">
    <property type="term" value="F:zinc ion binding"/>
    <property type="evidence" value="ECO:0007669"/>
    <property type="project" value="UniProtKB-KW"/>
</dbReference>
<comment type="subcellular location">
    <subcellularLocation>
        <location evidence="10">Nucleus</location>
    </subcellularLocation>
</comment>
<evidence type="ECO:0000256" key="8">
    <source>
        <dbReference type="ARBA" id="ARBA00023170"/>
    </source>
</evidence>
<keyword evidence="2 10" id="KW-0479">Metal-binding</keyword>
<accession>W6N952</accession>
<organism evidence="14">
    <name type="scientific">Haemonchus contortus</name>
    <name type="common">Barber pole worm</name>
    <dbReference type="NCBI Taxonomy" id="6289"/>
    <lineage>
        <taxon>Eukaryota</taxon>
        <taxon>Metazoa</taxon>
        <taxon>Ecdysozoa</taxon>
        <taxon>Nematoda</taxon>
        <taxon>Chromadorea</taxon>
        <taxon>Rhabditida</taxon>
        <taxon>Rhabditina</taxon>
        <taxon>Rhabditomorpha</taxon>
        <taxon>Strongyloidea</taxon>
        <taxon>Trichostrongylidae</taxon>
        <taxon>Haemonchus</taxon>
    </lineage>
</organism>
<feature type="domain" description="NR LBD" evidence="13">
    <location>
        <begin position="343"/>
        <end position="569"/>
    </location>
</feature>
<evidence type="ECO:0000259" key="13">
    <source>
        <dbReference type="PROSITE" id="PS51843"/>
    </source>
</evidence>
<evidence type="ECO:0000313" key="14">
    <source>
        <dbReference type="EMBL" id="CDL93838.1"/>
    </source>
</evidence>
<feature type="region of interest" description="Disordered" evidence="11">
    <location>
        <begin position="1"/>
        <end position="35"/>
    </location>
</feature>
<dbReference type="OrthoDB" id="6355676at2759"/>
<evidence type="ECO:0000256" key="2">
    <source>
        <dbReference type="ARBA" id="ARBA00022723"/>
    </source>
</evidence>
<sequence>MHSIDRCSKSILPTNSSAFEGRPDAMTQLSPEPFSEEDATARRVAVLTAPDAPKACKVCGDNANGYNFGVLTCESCKAFFRRNAIREEEIKCPFSSNCEITPASRRFCQACRLQKCFAAGMSKSWLSDQKPRAIPRKRAAVTDGEASSSEEVSVPKAYLNELIRKAKRRPAYCECKCTCGFYPPDTRLTAIESTKERQSSVVYPNNSLPSMTTSFGPSSFTRSEELNSPVPGPFSAVDTKTDLVRLTASHTRNQTDLTNGFPSPQGLLCIPGIGSNAMLSAFSTVQPTYTPLQSPIPPSPMLTISPMMQSLQPTDCAPSTSLKYATPSPGVAGDGKYAKLTAEDLQLVQELFRANEPLKAPLDFQFKDELTLMDIVKIIEAALKRIVCMARDLTAFQALDIEDKKNIMKGSCSELLILRGVMAFDPTKNTWNHNFSTGFKGMEVKLDLLKLVTESQHYEEHKKFLTEFHQQIRANECVMLLLMAIVIFRPDRHNLRDTHRIRDIQYMYYGVLRRVVECEYTGGEAVQIYEALVRKLEELKHLKEGLVEAFYGFDSRQLDPLIKELFDMI</sequence>
<dbReference type="GO" id="GO:0045944">
    <property type="term" value="P:positive regulation of transcription by RNA polymerase II"/>
    <property type="evidence" value="ECO:0007669"/>
    <property type="project" value="TreeGrafter"/>
</dbReference>
<evidence type="ECO:0000256" key="3">
    <source>
        <dbReference type="ARBA" id="ARBA00022771"/>
    </source>
</evidence>
<dbReference type="InterPro" id="IPR013088">
    <property type="entry name" value="Znf_NHR/GATA"/>
</dbReference>
<dbReference type="GO" id="GO:0005634">
    <property type="term" value="C:nucleus"/>
    <property type="evidence" value="ECO:0007669"/>
    <property type="project" value="UniProtKB-SubCell"/>
</dbReference>
<dbReference type="PRINTS" id="PR00047">
    <property type="entry name" value="STROIDFINGER"/>
</dbReference>
<keyword evidence="7 10" id="KW-0804">Transcription</keyword>
<keyword evidence="3 10" id="KW-0863">Zinc-finger</keyword>
<reference evidence="14" key="2">
    <citation type="submission" date="2013-05" db="EMBL/GenBank/DDBJ databases">
        <title>The genome and transcriptome of Haemonchus contortus: a key model parasite for drug and vaccine discovery.</title>
        <authorList>
            <person name="Laing R."/>
            <person name="Kikuchi T."/>
            <person name="Martinelli A."/>
            <person name="Tsai I.J."/>
            <person name="Beech R.N."/>
            <person name="Redman E."/>
            <person name="Holroyd N."/>
            <person name="Bartley D.J."/>
            <person name="Beasley H."/>
            <person name="Britton C."/>
            <person name="Curran D."/>
            <person name="Devaney E."/>
            <person name="Gilabert A."/>
            <person name="Jackson F."/>
            <person name="Hunt M."/>
            <person name="Johnston S."/>
            <person name="Kryukov I."/>
            <person name="Li K."/>
            <person name="Morrison A.A."/>
            <person name="Reid A.J."/>
            <person name="Sargison N."/>
            <person name="Saunders G."/>
            <person name="Wasmuth J.D."/>
            <person name="Wolstenholme A."/>
            <person name="Berriman M."/>
            <person name="Gilleard J.S."/>
            <person name="Cotton J.A."/>
        </authorList>
    </citation>
    <scope>NUCLEOTIDE SEQUENCE [LARGE SCALE GENOMIC DNA]</scope>
    <source>
        <strain evidence="14">ISE/inbred ISE</strain>
    </source>
</reference>
<protein>
    <submittedName>
        <fullName evidence="14">Zinc finger and Nuclear hormone receptor domain containing protein</fullName>
    </submittedName>
</protein>
<dbReference type="SMART" id="SM00399">
    <property type="entry name" value="ZnF_C4"/>
    <property type="match status" value="1"/>
</dbReference>
<name>W6N952_HAECO</name>
<dbReference type="PROSITE" id="PS51030">
    <property type="entry name" value="NUCLEAR_REC_DBD_2"/>
    <property type="match status" value="1"/>
</dbReference>
<dbReference type="PRINTS" id="PR00398">
    <property type="entry name" value="STRDHORMONER"/>
</dbReference>
<dbReference type="Gene3D" id="3.30.50.10">
    <property type="entry name" value="Erythroid Transcription Factor GATA-1, subunit A"/>
    <property type="match status" value="1"/>
</dbReference>
<evidence type="ECO:0000256" key="4">
    <source>
        <dbReference type="ARBA" id="ARBA00022833"/>
    </source>
</evidence>
<dbReference type="InterPro" id="IPR001628">
    <property type="entry name" value="Znf_hrmn_rcpt"/>
</dbReference>
<gene>
    <name evidence="14" type="ORF">HCOI_00283900</name>
</gene>
<dbReference type="GO" id="GO:0030154">
    <property type="term" value="P:cell differentiation"/>
    <property type="evidence" value="ECO:0007669"/>
    <property type="project" value="TreeGrafter"/>
</dbReference>
<evidence type="ECO:0000256" key="7">
    <source>
        <dbReference type="ARBA" id="ARBA00023163"/>
    </source>
</evidence>
<dbReference type="EMBL" id="CAVP010052833">
    <property type="protein sequence ID" value="CDL93838.1"/>
    <property type="molecule type" value="Genomic_DNA"/>
</dbReference>
<dbReference type="Pfam" id="PF00105">
    <property type="entry name" value="zf-C4"/>
    <property type="match status" value="1"/>
</dbReference>
<dbReference type="InterPro" id="IPR001723">
    <property type="entry name" value="Nuclear_hrmn_rcpt"/>
</dbReference>
<keyword evidence="9 10" id="KW-0539">Nucleus</keyword>
<comment type="similarity">
    <text evidence="1 10">Belongs to the nuclear hormone receptor family.</text>
</comment>
<dbReference type="PROSITE" id="PS00031">
    <property type="entry name" value="NUCLEAR_REC_DBD_1"/>
    <property type="match status" value="1"/>
</dbReference>
<dbReference type="Pfam" id="PF00104">
    <property type="entry name" value="Hormone_recep"/>
    <property type="match status" value="1"/>
</dbReference>
<dbReference type="GO" id="GO:0000122">
    <property type="term" value="P:negative regulation of transcription by RNA polymerase II"/>
    <property type="evidence" value="ECO:0007669"/>
    <property type="project" value="TreeGrafter"/>
</dbReference>
<evidence type="ECO:0000256" key="5">
    <source>
        <dbReference type="ARBA" id="ARBA00023015"/>
    </source>
</evidence>
<feature type="domain" description="Nuclear receptor" evidence="12">
    <location>
        <begin position="53"/>
        <end position="128"/>
    </location>
</feature>
<evidence type="ECO:0000259" key="12">
    <source>
        <dbReference type="PROSITE" id="PS51030"/>
    </source>
</evidence>
<proteinExistence type="inferred from homology"/>
<keyword evidence="6 10" id="KW-0238">DNA-binding</keyword>